<dbReference type="InterPro" id="IPR018087">
    <property type="entry name" value="Glyco_hydro_5_CS"/>
</dbReference>
<dbReference type="OrthoDB" id="4771662at2"/>
<name>A0A3A4AX22_9ACTN</name>
<dbReference type="GO" id="GO:0016042">
    <property type="term" value="P:lipid catabolic process"/>
    <property type="evidence" value="ECO:0007669"/>
    <property type="project" value="UniProtKB-ARBA"/>
</dbReference>
<dbReference type="Gene3D" id="2.60.40.1180">
    <property type="entry name" value="Golgi alpha-mannosidase II"/>
    <property type="match status" value="1"/>
</dbReference>
<evidence type="ECO:0000256" key="1">
    <source>
        <dbReference type="ARBA" id="ARBA00005641"/>
    </source>
</evidence>
<organism evidence="9 10">
    <name type="scientific">Bailinhaonella thermotolerans</name>
    <dbReference type="NCBI Taxonomy" id="1070861"/>
    <lineage>
        <taxon>Bacteria</taxon>
        <taxon>Bacillati</taxon>
        <taxon>Actinomycetota</taxon>
        <taxon>Actinomycetes</taxon>
        <taxon>Streptosporangiales</taxon>
        <taxon>Streptosporangiaceae</taxon>
        <taxon>Bailinhaonella</taxon>
    </lineage>
</organism>
<dbReference type="Pfam" id="PF18564">
    <property type="entry name" value="Glyco_hydro_5_C"/>
    <property type="match status" value="1"/>
</dbReference>
<dbReference type="AlphaFoldDB" id="A0A3A4AX22"/>
<feature type="domain" description="Glycoside hydrolase family 5 C-terminal" evidence="8">
    <location>
        <begin position="403"/>
        <end position="475"/>
    </location>
</feature>
<dbReference type="PROSITE" id="PS00659">
    <property type="entry name" value="GLYCOSYL_HYDROL_F5"/>
    <property type="match status" value="1"/>
</dbReference>
<dbReference type="Proteomes" id="UP000265768">
    <property type="component" value="Unassembled WGS sequence"/>
</dbReference>
<feature type="domain" description="Glycoside hydrolase family 5" evidence="7">
    <location>
        <begin position="60"/>
        <end position="381"/>
    </location>
</feature>
<dbReference type="SUPFAM" id="SSF51445">
    <property type="entry name" value="(Trans)glycosidases"/>
    <property type="match status" value="1"/>
</dbReference>
<comment type="caution">
    <text evidence="9">The sequence shown here is derived from an EMBL/GenBank/DDBJ whole genome shotgun (WGS) entry which is preliminary data.</text>
</comment>
<evidence type="ECO:0000256" key="6">
    <source>
        <dbReference type="SAM" id="SignalP"/>
    </source>
</evidence>
<protein>
    <submittedName>
        <fullName evidence="9">Glycoside hydrolase family 5 protein</fullName>
    </submittedName>
</protein>
<keyword evidence="10" id="KW-1185">Reference proteome</keyword>
<dbReference type="GO" id="GO:0000272">
    <property type="term" value="P:polysaccharide catabolic process"/>
    <property type="evidence" value="ECO:0007669"/>
    <property type="project" value="InterPro"/>
</dbReference>
<dbReference type="PROSITE" id="PS51318">
    <property type="entry name" value="TAT"/>
    <property type="match status" value="1"/>
</dbReference>
<keyword evidence="3 4" id="KW-0326">Glycosidase</keyword>
<dbReference type="Pfam" id="PF00150">
    <property type="entry name" value="Cellulase"/>
    <property type="match status" value="1"/>
</dbReference>
<sequence length="488" mass="53954">MRLRRTFVTGLALAGALAVPLSGAAVADPGAPPPPDLPRYAEPPAERHRPPVGGQPYITDAQGRTLVLRGMNTADDSKWSEDGMPWISKEDVAREAKLIGSNVVRYLIHWEHIEPQKGKYDDAYLDKVAERLRWYRKNGINVVLDMHQDVYGKAATGNGAPAWATITDGLPIVRRDPWILTYLEPGVVRAFDHLWGATGKHPELMDHYVKAWAHVAKRFGNDPAVIGYDLFNEPFRGSTERAKFEAELLTPAYQRMIDAIRRYDRDNWIFVEGTAEGVNWGDRTHLQPLRGSRLAYAPHLYPLELDSGVPYEGEGKAAIQAAVASWRKNAEQDAARLKMPIWLGEHGFLDADNAGFRAYVADVLNVMNQMGIGGVYWSNNESRTGPWERDKRLNPMGQVLAQPYARAIPGVPAGGSFDAAAKTLTVSWKPTTRAPAEVWLPAALYPNGAKVTAASGKVRTSFDRRTGVLSVWSYGSRAATQTLTIAPR</sequence>
<evidence type="ECO:0000313" key="9">
    <source>
        <dbReference type="EMBL" id="RJL30467.1"/>
    </source>
</evidence>
<evidence type="ECO:0000256" key="5">
    <source>
        <dbReference type="SAM" id="MobiDB-lite"/>
    </source>
</evidence>
<dbReference type="PANTHER" id="PTHR31308:SF3">
    <property type="entry name" value="ENDOGLYCOCERAMIDASE"/>
    <property type="match status" value="1"/>
</dbReference>
<dbReference type="Gene3D" id="3.20.20.80">
    <property type="entry name" value="Glycosidases"/>
    <property type="match status" value="1"/>
</dbReference>
<feature type="signal peptide" evidence="6">
    <location>
        <begin position="1"/>
        <end position="27"/>
    </location>
</feature>
<accession>A0A3A4AX22</accession>
<evidence type="ECO:0000259" key="8">
    <source>
        <dbReference type="Pfam" id="PF18564"/>
    </source>
</evidence>
<evidence type="ECO:0000259" key="7">
    <source>
        <dbReference type="Pfam" id="PF00150"/>
    </source>
</evidence>
<dbReference type="InterPro" id="IPR052066">
    <property type="entry name" value="Glycosphingolipid_Hydrolases"/>
</dbReference>
<dbReference type="InterPro" id="IPR001547">
    <property type="entry name" value="Glyco_hydro_5"/>
</dbReference>
<dbReference type="EMBL" id="QZEY01000009">
    <property type="protein sequence ID" value="RJL30467.1"/>
    <property type="molecule type" value="Genomic_DNA"/>
</dbReference>
<keyword evidence="6" id="KW-0732">Signal</keyword>
<dbReference type="RefSeq" id="WP_119928615.1">
    <property type="nucleotide sequence ID" value="NZ_QZEY01000009.1"/>
</dbReference>
<dbReference type="InterPro" id="IPR017853">
    <property type="entry name" value="GH"/>
</dbReference>
<evidence type="ECO:0000313" key="10">
    <source>
        <dbReference type="Proteomes" id="UP000265768"/>
    </source>
</evidence>
<dbReference type="GO" id="GO:1901136">
    <property type="term" value="P:carbohydrate derivative catabolic process"/>
    <property type="evidence" value="ECO:0007669"/>
    <property type="project" value="UniProtKB-ARBA"/>
</dbReference>
<comment type="similarity">
    <text evidence="1 4">Belongs to the glycosyl hydrolase 5 (cellulase A) family.</text>
</comment>
<dbReference type="InterPro" id="IPR041036">
    <property type="entry name" value="GH5_C"/>
</dbReference>
<dbReference type="GO" id="GO:0004553">
    <property type="term" value="F:hydrolase activity, hydrolyzing O-glycosyl compounds"/>
    <property type="evidence" value="ECO:0007669"/>
    <property type="project" value="InterPro"/>
</dbReference>
<gene>
    <name evidence="9" type="ORF">D5H75_23155</name>
</gene>
<feature type="chain" id="PRO_5039134566" evidence="6">
    <location>
        <begin position="28"/>
        <end position="488"/>
    </location>
</feature>
<dbReference type="InterPro" id="IPR013780">
    <property type="entry name" value="Glyco_hydro_b"/>
</dbReference>
<dbReference type="PANTHER" id="PTHR31308">
    <property type="match status" value="1"/>
</dbReference>
<evidence type="ECO:0000256" key="4">
    <source>
        <dbReference type="RuleBase" id="RU361153"/>
    </source>
</evidence>
<proteinExistence type="inferred from homology"/>
<evidence type="ECO:0000256" key="3">
    <source>
        <dbReference type="ARBA" id="ARBA00023295"/>
    </source>
</evidence>
<keyword evidence="2 4" id="KW-0378">Hydrolase</keyword>
<feature type="region of interest" description="Disordered" evidence="5">
    <location>
        <begin position="26"/>
        <end position="56"/>
    </location>
</feature>
<reference evidence="9 10" key="1">
    <citation type="submission" date="2018-09" db="EMBL/GenBank/DDBJ databases">
        <title>YIM 75507 draft genome.</title>
        <authorList>
            <person name="Tang S."/>
            <person name="Feng Y."/>
        </authorList>
    </citation>
    <scope>NUCLEOTIDE SEQUENCE [LARGE SCALE GENOMIC DNA]</scope>
    <source>
        <strain evidence="9 10">YIM 75507</strain>
    </source>
</reference>
<evidence type="ECO:0000256" key="2">
    <source>
        <dbReference type="ARBA" id="ARBA00022801"/>
    </source>
</evidence>
<dbReference type="InterPro" id="IPR006311">
    <property type="entry name" value="TAT_signal"/>
</dbReference>